<name>U6REG1_9BACT</name>
<dbReference type="SUPFAM" id="SSF47781">
    <property type="entry name" value="RuvA domain 2-like"/>
    <property type="match status" value="3"/>
</dbReference>
<protein>
    <submittedName>
        <fullName evidence="2">Competence protein ComEA helix-hairpin-helix repeat region</fullName>
    </submittedName>
</protein>
<dbReference type="EMBL" id="AQHY01000032">
    <property type="protein sequence ID" value="EOA53578.1"/>
    <property type="molecule type" value="Genomic_DNA"/>
</dbReference>
<comment type="caution">
    <text evidence="2">The sequence shown here is derived from an EMBL/GenBank/DDBJ whole genome shotgun (WGS) entry which is preliminary data.</text>
</comment>
<dbReference type="PANTHER" id="PTHR21180">
    <property type="entry name" value="ENDONUCLEASE/EXONUCLEASE/PHOSPHATASE FAMILY DOMAIN-CONTAINING PROTEIN 1"/>
    <property type="match status" value="1"/>
</dbReference>
<dbReference type="PANTHER" id="PTHR21180:SF32">
    <property type="entry name" value="ENDONUCLEASE_EXONUCLEASE_PHOSPHATASE FAMILY DOMAIN-CONTAINING PROTEIN 1"/>
    <property type="match status" value="1"/>
</dbReference>
<dbReference type="Gene3D" id="1.10.150.280">
    <property type="entry name" value="AF1531-like domain"/>
    <property type="match status" value="1"/>
</dbReference>
<dbReference type="GO" id="GO:0015627">
    <property type="term" value="C:type II protein secretion system complex"/>
    <property type="evidence" value="ECO:0007669"/>
    <property type="project" value="TreeGrafter"/>
</dbReference>
<dbReference type="AlphaFoldDB" id="U6REG1"/>
<keyword evidence="3" id="KW-1185">Reference proteome</keyword>
<reference evidence="2 3" key="1">
    <citation type="submission" date="2013-04" db="EMBL/GenBank/DDBJ databases">
        <title>The Genome Sequence of Bacteroides massiliensis DSM 17679.</title>
        <authorList>
            <consortium name="The Broad Institute Genomics Platform"/>
            <person name="Earl A."/>
            <person name="Ward D."/>
            <person name="Feldgarden M."/>
            <person name="Gevers D."/>
            <person name="Martens E."/>
            <person name="Fenner L."/>
            <person name="Roux V."/>
            <person name="Mallet M.N."/>
            <person name="Raoult D."/>
            <person name="Walker B."/>
            <person name="Young S."/>
            <person name="Zeng Q."/>
            <person name="Gargeya S."/>
            <person name="Fitzgerald M."/>
            <person name="Haas B."/>
            <person name="Abouelleil A."/>
            <person name="Allen A.W."/>
            <person name="Alvarado L."/>
            <person name="Arachchi H.M."/>
            <person name="Berlin A.M."/>
            <person name="Chapman S.B."/>
            <person name="Gainer-Dewar J."/>
            <person name="Goldberg J."/>
            <person name="Griggs A."/>
            <person name="Gujja S."/>
            <person name="Hansen M."/>
            <person name="Howarth C."/>
            <person name="Imamovic A."/>
            <person name="Ireland A."/>
            <person name="Larimer J."/>
            <person name="McCowan C."/>
            <person name="Murphy C."/>
            <person name="Pearson M."/>
            <person name="Poon T.W."/>
            <person name="Priest M."/>
            <person name="Roberts A."/>
            <person name="Saif S."/>
            <person name="Shea T."/>
            <person name="Sisk P."/>
            <person name="Sykes S."/>
            <person name="Wortman J."/>
            <person name="Nusbaum C."/>
            <person name="Birren B."/>
        </authorList>
    </citation>
    <scope>NUCLEOTIDE SEQUENCE [LARGE SCALE GENOMIC DNA]</scope>
    <source>
        <strain evidence="3">B84634 / Timone 84634 / DSM 17679 / JCM 13223</strain>
    </source>
</reference>
<dbReference type="Pfam" id="PF12836">
    <property type="entry name" value="HHH_3"/>
    <property type="match status" value="3"/>
</dbReference>
<dbReference type="InterPro" id="IPR051675">
    <property type="entry name" value="Endo/Exo/Phosphatase_dom_1"/>
</dbReference>
<accession>U6REG1</accession>
<evidence type="ECO:0000256" key="1">
    <source>
        <dbReference type="SAM" id="Phobius"/>
    </source>
</evidence>
<dbReference type="OrthoDB" id="981124at2"/>
<dbReference type="GeneID" id="60061237"/>
<dbReference type="STRING" id="1121098.HMPREF1534_02871"/>
<evidence type="ECO:0000313" key="2">
    <source>
        <dbReference type="EMBL" id="EOA53578.1"/>
    </source>
</evidence>
<dbReference type="HOGENOM" id="CLU_077104_0_0_10"/>
<dbReference type="PATRIC" id="fig|1121098.3.peg.2911"/>
<keyword evidence="1" id="KW-0472">Membrane</keyword>
<dbReference type="RefSeq" id="WP_005942588.1">
    <property type="nucleotide sequence ID" value="NZ_KB890346.1"/>
</dbReference>
<dbReference type="InterPro" id="IPR010994">
    <property type="entry name" value="RuvA_2-like"/>
</dbReference>
<dbReference type="eggNOG" id="COG1555">
    <property type="taxonomic scope" value="Bacteria"/>
</dbReference>
<organism evidence="2 3">
    <name type="scientific">Phocaeicola massiliensis B84634 = Timone 84634 = DSM 17679 = JCM 13223</name>
    <dbReference type="NCBI Taxonomy" id="1121098"/>
    <lineage>
        <taxon>Bacteria</taxon>
        <taxon>Pseudomonadati</taxon>
        <taxon>Bacteroidota</taxon>
        <taxon>Bacteroidia</taxon>
        <taxon>Bacteroidales</taxon>
        <taxon>Bacteroidaceae</taxon>
        <taxon>Phocaeicola</taxon>
    </lineage>
</organism>
<evidence type="ECO:0000313" key="3">
    <source>
        <dbReference type="Proteomes" id="UP000017831"/>
    </source>
</evidence>
<feature type="transmembrane region" description="Helical" evidence="1">
    <location>
        <begin position="15"/>
        <end position="37"/>
    </location>
</feature>
<dbReference type="GO" id="GO:0015628">
    <property type="term" value="P:protein secretion by the type II secretion system"/>
    <property type="evidence" value="ECO:0007669"/>
    <property type="project" value="TreeGrafter"/>
</dbReference>
<dbReference type="Proteomes" id="UP000017831">
    <property type="component" value="Unassembled WGS sequence"/>
</dbReference>
<proteinExistence type="predicted"/>
<keyword evidence="1" id="KW-0812">Transmembrane</keyword>
<gene>
    <name evidence="2" type="ORF">HMPREF1534_02871</name>
</gene>
<sequence>MWKDFFYFSKGERKAIVFLLGMIVTIIGVWLVSPYLIEESSKETGQESFEEMERFLAGIQTIEHKRNASFKKKEVVKRKVILAPFEPNLTDSIEFLQLGLPPFIAHNIIKYRQAGGKFATAEAFSRIYGMTEEQFHILEPYIYISESFQKKSDTLRYAEVEKRDTLAFYKYPEGTLIDLNRADTTELKKIPGIGIGIARAIVAYRNQLGGFYDVGQLQELKWITSDMQRWFKVENGPIHRINANKAGLDRLRAHPYINYYQARVIIEFRRKKDKLKSLSQLSLYEEFTEKDLKRLSHYLTFD</sequence>
<keyword evidence="1" id="KW-1133">Transmembrane helix</keyword>